<dbReference type="InterPro" id="IPR003646">
    <property type="entry name" value="SH3-like_bac-type"/>
</dbReference>
<name>A0A5A5TY31_LEUCI</name>
<feature type="region of interest" description="Disordered" evidence="3">
    <location>
        <begin position="110"/>
        <end position="138"/>
    </location>
</feature>
<keyword evidence="4" id="KW-0812">Transmembrane</keyword>
<keyword evidence="2" id="KW-0961">Cell wall biogenesis/degradation</keyword>
<sequence length="300" mass="33523">MIKKWLLSNLIGVIITVFVLITTFGSIYTLANKDRITTRPMNVQLRTGPGIQYQSAATLKKGTNLLIMEKVRGWYKVRRTDNEKIGWVASWVAEAKTLRVATPISEATIVLDPGHGGDPDKRYDGLPGDNGSSSADGKHFEKTYTLSTARAIRDKLQQTGARVFMTRDSDVIIPLLHIPRLTEKYQADAQISIHFDHDGDENNATSATGISQYYYHNNGKQLTEALHQSLNQLPLPNRGSDTAKYVVLDQVTRPATLLELGYINNPSDFKHIRTAAYQKEIANAVTAGLQSYFKQTMERK</sequence>
<accession>A0A5A5TY31</accession>
<feature type="transmembrane region" description="Helical" evidence="4">
    <location>
        <begin position="6"/>
        <end position="31"/>
    </location>
</feature>
<protein>
    <submittedName>
        <fullName evidence="6">Putative cell wall amidase lytH</fullName>
    </submittedName>
</protein>
<dbReference type="EMBL" id="BJJW01000006">
    <property type="protein sequence ID" value="GDZ83730.1"/>
    <property type="molecule type" value="Genomic_DNA"/>
</dbReference>
<dbReference type="PANTHER" id="PTHR30404">
    <property type="entry name" value="N-ACETYLMURAMOYL-L-ALANINE AMIDASE"/>
    <property type="match status" value="1"/>
</dbReference>
<evidence type="ECO:0000256" key="4">
    <source>
        <dbReference type="SAM" id="Phobius"/>
    </source>
</evidence>
<dbReference type="GO" id="GO:0008745">
    <property type="term" value="F:N-acetylmuramoyl-L-alanine amidase activity"/>
    <property type="evidence" value="ECO:0007669"/>
    <property type="project" value="InterPro"/>
</dbReference>
<evidence type="ECO:0000313" key="7">
    <source>
        <dbReference type="Proteomes" id="UP000323274"/>
    </source>
</evidence>
<reference evidence="6 7" key="1">
    <citation type="submission" date="2019-04" db="EMBL/GenBank/DDBJ databases">
        <title>A pseudo-fructophilic Leuconostoc citreum strain F192-5 isolated from peel of satsuma mandarin: the first report for isolation and characterization of strain-dependent fructophilic-like characteristics.</title>
        <authorList>
            <person name="Maeno S."/>
            <person name="Tanizawa Y."/>
            <person name="Kajikawa A."/>
            <person name="Kanesaki Y."/>
            <person name="Kubota E."/>
            <person name="Arita M."/>
            <person name="Leon D."/>
            <person name="Endo A."/>
        </authorList>
    </citation>
    <scope>NUCLEOTIDE SEQUENCE [LARGE SCALE GENOMIC DNA]</scope>
    <source>
        <strain evidence="6 7">F192-5</strain>
    </source>
</reference>
<evidence type="ECO:0000259" key="5">
    <source>
        <dbReference type="PROSITE" id="PS51781"/>
    </source>
</evidence>
<evidence type="ECO:0000256" key="1">
    <source>
        <dbReference type="ARBA" id="ARBA00022801"/>
    </source>
</evidence>
<dbReference type="Proteomes" id="UP000323274">
    <property type="component" value="Unassembled WGS sequence"/>
</dbReference>
<dbReference type="RefSeq" id="WP_004899769.1">
    <property type="nucleotide sequence ID" value="NZ_BJJW01000006.1"/>
</dbReference>
<organism evidence="6 7">
    <name type="scientific">Leuconostoc citreum</name>
    <dbReference type="NCBI Taxonomy" id="33964"/>
    <lineage>
        <taxon>Bacteria</taxon>
        <taxon>Bacillati</taxon>
        <taxon>Bacillota</taxon>
        <taxon>Bacilli</taxon>
        <taxon>Lactobacillales</taxon>
        <taxon>Lactobacillaceae</taxon>
        <taxon>Leuconostoc</taxon>
    </lineage>
</organism>
<dbReference type="CDD" id="cd02696">
    <property type="entry name" value="MurNAc-LAA"/>
    <property type="match status" value="1"/>
</dbReference>
<comment type="caution">
    <text evidence="6">The sequence shown here is derived from an EMBL/GenBank/DDBJ whole genome shotgun (WGS) entry which is preliminary data.</text>
</comment>
<evidence type="ECO:0000256" key="2">
    <source>
        <dbReference type="ARBA" id="ARBA00023316"/>
    </source>
</evidence>
<dbReference type="PROSITE" id="PS51781">
    <property type="entry name" value="SH3B"/>
    <property type="match status" value="1"/>
</dbReference>
<dbReference type="GO" id="GO:0030288">
    <property type="term" value="C:outer membrane-bounded periplasmic space"/>
    <property type="evidence" value="ECO:0007669"/>
    <property type="project" value="TreeGrafter"/>
</dbReference>
<dbReference type="SMART" id="SM00287">
    <property type="entry name" value="SH3b"/>
    <property type="match status" value="1"/>
</dbReference>
<dbReference type="PANTHER" id="PTHR30404:SF0">
    <property type="entry name" value="N-ACETYLMURAMOYL-L-ALANINE AMIDASE AMIC"/>
    <property type="match status" value="1"/>
</dbReference>
<gene>
    <name evidence="6" type="primary">lytH</name>
    <name evidence="6" type="ORF">LCIT_09720</name>
</gene>
<dbReference type="GO" id="GO:0071555">
    <property type="term" value="P:cell wall organization"/>
    <property type="evidence" value="ECO:0007669"/>
    <property type="project" value="UniProtKB-KW"/>
</dbReference>
<proteinExistence type="predicted"/>
<dbReference type="Pfam" id="PF08239">
    <property type="entry name" value="SH3_3"/>
    <property type="match status" value="1"/>
</dbReference>
<dbReference type="InterPro" id="IPR002508">
    <property type="entry name" value="MurNAc-LAA_cat"/>
</dbReference>
<feature type="compositionally biased region" description="Basic and acidic residues" evidence="3">
    <location>
        <begin position="115"/>
        <end position="124"/>
    </location>
</feature>
<dbReference type="Gene3D" id="2.30.30.40">
    <property type="entry name" value="SH3 Domains"/>
    <property type="match status" value="1"/>
</dbReference>
<dbReference type="GO" id="GO:0009253">
    <property type="term" value="P:peptidoglycan catabolic process"/>
    <property type="evidence" value="ECO:0007669"/>
    <property type="project" value="InterPro"/>
</dbReference>
<keyword evidence="4" id="KW-1133">Transmembrane helix</keyword>
<evidence type="ECO:0000313" key="6">
    <source>
        <dbReference type="EMBL" id="GDZ83730.1"/>
    </source>
</evidence>
<dbReference type="SUPFAM" id="SSF53187">
    <property type="entry name" value="Zn-dependent exopeptidases"/>
    <property type="match status" value="1"/>
</dbReference>
<dbReference type="Pfam" id="PF01520">
    <property type="entry name" value="Amidase_3"/>
    <property type="match status" value="1"/>
</dbReference>
<keyword evidence="4" id="KW-0472">Membrane</keyword>
<evidence type="ECO:0000256" key="3">
    <source>
        <dbReference type="SAM" id="MobiDB-lite"/>
    </source>
</evidence>
<dbReference type="SMART" id="SM00646">
    <property type="entry name" value="Ami_3"/>
    <property type="match status" value="1"/>
</dbReference>
<dbReference type="AlphaFoldDB" id="A0A5A5TY31"/>
<dbReference type="Gene3D" id="3.40.630.40">
    <property type="entry name" value="Zn-dependent exopeptidases"/>
    <property type="match status" value="1"/>
</dbReference>
<dbReference type="InterPro" id="IPR050695">
    <property type="entry name" value="N-acetylmuramoyl_amidase_3"/>
</dbReference>
<feature type="domain" description="SH3b" evidence="5">
    <location>
        <begin position="31"/>
        <end position="96"/>
    </location>
</feature>
<keyword evidence="1" id="KW-0378">Hydrolase</keyword>